<proteinExistence type="inferred from homology"/>
<feature type="region of interest" description="Disordered" evidence="6">
    <location>
        <begin position="911"/>
        <end position="931"/>
    </location>
</feature>
<evidence type="ECO:0000256" key="7">
    <source>
        <dbReference type="SAM" id="SignalP"/>
    </source>
</evidence>
<evidence type="ECO:0008006" key="12">
    <source>
        <dbReference type="Google" id="ProtNLM"/>
    </source>
</evidence>
<evidence type="ECO:0000259" key="9">
    <source>
        <dbReference type="Pfam" id="PF05193"/>
    </source>
</evidence>
<sequence>MRAPKTLLAALLLSLAGCSPSLVPPRQGLAMRNVSFPLHDLKFPSGLRVLLEEDHRMPLVGTFLVVGAGSSSDPPGKEGLAHFIEHLTFRSRPFGKSSMKRLLERAGVGQWNAYTGFDDTVYFEIGPAASLGEMLGLEGARMLAPVSKITPETLAVELDVVRNELRQRNETGFIGEVFGAMQAALFPPGHPYARPVIGTRESLGSIQTEDIAAFLQKQYRPDNMTLVIVGDVDPAQAGALVEKSLPKALLEAPAPVKIGPRLPAVAPEPPPPPPQGPLTRKEANVTTPELWIGWSLPRSFDTSAYVAGFVEAMAEARLDAAEREDGDIMGISTRLIEGTQASMLLCRVVLKNGGHPERSKEHVLNQLHRLWGGVEGGAAGVLLDADRFAASKRRAVVQMVLQAEHIGARGLARAEIGHFSGDPAIYTRALANVAALEPQRLTDYARRYLTRERARAVLFAPPASGAKPVEATPISAPVFDEEDRVPMRVDEQRLVGMAPTPGVSAYSNFTLPNGMEVFLGRREGLPLVTVAIGFRGGLQGTADIAGARVGMMLAQPRDRWHGDPAAFGGRWSLSHAQDRSSYRITGAAGNVGIMIGILGERVRSMEIDRGRWAEFERTQVPFLRLVDRKPEVIGERSLLQALFQGHVYGRTATAEDVAGSGVSAGQAWIDATHAPKNATLVVVGEIDPVAVEKIVRDQFEGWESKAAVEEMEHLDPGRVRQEPRFLTAHRPGATQADVHFACLLPPAPDKATDVRHDVGARIVGIQLEKALRQRLGATYGVDAGSFVMRGGVSRLEIRSAVENAKLAEVIGELSGTLARLAETPVSSHELAEAKLAEGREESTRYMTHGAIVSALVASRSAGFSPRDIDEHPKYIARVTAEAVKEDFGSCFAGRPTILIVGDEPTVKAAIAASKKPKAEAPKESEQAAAAP</sequence>
<dbReference type="EMBL" id="WJIE01000005">
    <property type="protein sequence ID" value="MRG94185.1"/>
    <property type="molecule type" value="Genomic_DNA"/>
</dbReference>
<dbReference type="RefSeq" id="WP_153821003.1">
    <property type="nucleotide sequence ID" value="NZ_WJIE01000005.1"/>
</dbReference>
<feature type="domain" description="Peptidase M16 C-terminal" evidence="9">
    <location>
        <begin position="669"/>
        <end position="834"/>
    </location>
</feature>
<name>A0A6N7PVA4_9BACT</name>
<dbReference type="PROSITE" id="PS51257">
    <property type="entry name" value="PROKAR_LIPOPROTEIN"/>
    <property type="match status" value="1"/>
</dbReference>
<feature type="domain" description="Peptidase M16 N-terminal" evidence="8">
    <location>
        <begin position="48"/>
        <end position="135"/>
    </location>
</feature>
<dbReference type="AlphaFoldDB" id="A0A6N7PVA4"/>
<keyword evidence="4" id="KW-0862">Zinc</keyword>
<keyword evidence="11" id="KW-1185">Reference proteome</keyword>
<dbReference type="InterPro" id="IPR050626">
    <property type="entry name" value="Peptidase_M16"/>
</dbReference>
<dbReference type="GO" id="GO:0006508">
    <property type="term" value="P:proteolysis"/>
    <property type="evidence" value="ECO:0007669"/>
    <property type="project" value="UniProtKB-KW"/>
</dbReference>
<dbReference type="InterPro" id="IPR011249">
    <property type="entry name" value="Metalloenz_LuxS/M16"/>
</dbReference>
<dbReference type="InterPro" id="IPR007863">
    <property type="entry name" value="Peptidase_M16_C"/>
</dbReference>
<feature type="domain" description="Peptidase M16 C-terminal" evidence="9">
    <location>
        <begin position="205"/>
        <end position="302"/>
    </location>
</feature>
<dbReference type="Pfam" id="PF05193">
    <property type="entry name" value="Peptidase_M16_C"/>
    <property type="match status" value="2"/>
</dbReference>
<dbReference type="Gene3D" id="3.30.830.10">
    <property type="entry name" value="Metalloenzyme, LuxS/M16 peptidase-like"/>
    <property type="match status" value="4"/>
</dbReference>
<feature type="signal peptide" evidence="7">
    <location>
        <begin position="1"/>
        <end position="23"/>
    </location>
</feature>
<evidence type="ECO:0000256" key="3">
    <source>
        <dbReference type="ARBA" id="ARBA00022801"/>
    </source>
</evidence>
<dbReference type="SUPFAM" id="SSF63411">
    <property type="entry name" value="LuxS/MPP-like metallohydrolase"/>
    <property type="match status" value="4"/>
</dbReference>
<reference evidence="10 11" key="1">
    <citation type="submission" date="2019-10" db="EMBL/GenBank/DDBJ databases">
        <title>A soil myxobacterium in the family Polyangiaceae.</title>
        <authorList>
            <person name="Li Y."/>
            <person name="Wang J."/>
        </authorList>
    </citation>
    <scope>NUCLEOTIDE SEQUENCE [LARGE SCALE GENOMIC DNA]</scope>
    <source>
        <strain evidence="10 11">DSM 14734</strain>
    </source>
</reference>
<comment type="caution">
    <text evidence="10">The sequence shown here is derived from an EMBL/GenBank/DDBJ whole genome shotgun (WGS) entry which is preliminary data.</text>
</comment>
<dbReference type="PANTHER" id="PTHR43690">
    <property type="entry name" value="NARDILYSIN"/>
    <property type="match status" value="1"/>
</dbReference>
<evidence type="ECO:0000259" key="8">
    <source>
        <dbReference type="Pfam" id="PF00675"/>
    </source>
</evidence>
<protein>
    <recommendedName>
        <fullName evidence="12">Insulinase family protein</fullName>
    </recommendedName>
</protein>
<gene>
    <name evidence="10" type="ORF">GF068_20000</name>
</gene>
<organism evidence="10 11">
    <name type="scientific">Polyangium spumosum</name>
    <dbReference type="NCBI Taxonomy" id="889282"/>
    <lineage>
        <taxon>Bacteria</taxon>
        <taxon>Pseudomonadati</taxon>
        <taxon>Myxococcota</taxon>
        <taxon>Polyangia</taxon>
        <taxon>Polyangiales</taxon>
        <taxon>Polyangiaceae</taxon>
        <taxon>Polyangium</taxon>
    </lineage>
</organism>
<dbReference type="GO" id="GO:0046872">
    <property type="term" value="F:metal ion binding"/>
    <property type="evidence" value="ECO:0007669"/>
    <property type="project" value="InterPro"/>
</dbReference>
<feature type="chain" id="PRO_5026817667" description="Insulinase family protein" evidence="7">
    <location>
        <begin position="24"/>
        <end position="931"/>
    </location>
</feature>
<evidence type="ECO:0000313" key="11">
    <source>
        <dbReference type="Proteomes" id="UP000440224"/>
    </source>
</evidence>
<dbReference type="PANTHER" id="PTHR43690:SF17">
    <property type="entry name" value="PROTEIN YHJJ"/>
    <property type="match status" value="1"/>
</dbReference>
<dbReference type="Proteomes" id="UP000440224">
    <property type="component" value="Unassembled WGS sequence"/>
</dbReference>
<evidence type="ECO:0000256" key="2">
    <source>
        <dbReference type="ARBA" id="ARBA00022670"/>
    </source>
</evidence>
<evidence type="ECO:0000256" key="1">
    <source>
        <dbReference type="ARBA" id="ARBA00007261"/>
    </source>
</evidence>
<keyword evidence="2" id="KW-0645">Protease</keyword>
<dbReference type="OrthoDB" id="5506967at2"/>
<evidence type="ECO:0000256" key="4">
    <source>
        <dbReference type="ARBA" id="ARBA00022833"/>
    </source>
</evidence>
<keyword evidence="7" id="KW-0732">Signal</keyword>
<comment type="similarity">
    <text evidence="1">Belongs to the peptidase M16 family.</text>
</comment>
<dbReference type="GO" id="GO:0008237">
    <property type="term" value="F:metallopeptidase activity"/>
    <property type="evidence" value="ECO:0007669"/>
    <property type="project" value="UniProtKB-KW"/>
</dbReference>
<keyword evidence="3" id="KW-0378">Hydrolase</keyword>
<dbReference type="Pfam" id="PF00675">
    <property type="entry name" value="Peptidase_M16"/>
    <property type="match status" value="1"/>
</dbReference>
<dbReference type="InterPro" id="IPR011765">
    <property type="entry name" value="Pept_M16_N"/>
</dbReference>
<keyword evidence="5" id="KW-0482">Metalloprotease</keyword>
<feature type="compositionally biased region" description="Basic and acidic residues" evidence="6">
    <location>
        <begin position="916"/>
        <end position="925"/>
    </location>
</feature>
<evidence type="ECO:0000256" key="5">
    <source>
        <dbReference type="ARBA" id="ARBA00023049"/>
    </source>
</evidence>
<evidence type="ECO:0000313" key="10">
    <source>
        <dbReference type="EMBL" id="MRG94185.1"/>
    </source>
</evidence>
<evidence type="ECO:0000256" key="6">
    <source>
        <dbReference type="SAM" id="MobiDB-lite"/>
    </source>
</evidence>
<accession>A0A6N7PVA4</accession>